<reference evidence="1 2" key="1">
    <citation type="submission" date="2017-11" db="EMBL/GenBank/DDBJ databases">
        <title>Complete genome sequence of Spiroplasma clarkii CN-5 (DSM 19994).</title>
        <authorList>
            <person name="Tsai Y.-M."/>
            <person name="Chang A."/>
            <person name="Lo W.-S."/>
            <person name="Kuo C.-H."/>
        </authorList>
    </citation>
    <scope>NUCLEOTIDE SEQUENCE [LARGE SCALE GENOMIC DNA]</scope>
    <source>
        <strain evidence="1 2">CN-5</strain>
    </source>
</reference>
<dbReference type="Proteomes" id="UP000231179">
    <property type="component" value="Chromosome"/>
</dbReference>
<protein>
    <submittedName>
        <fullName evidence="1">Uncharacterized protein</fullName>
    </submittedName>
</protein>
<dbReference type="KEGG" id="scla:SCLARK_00846"/>
<evidence type="ECO:0000313" key="1">
    <source>
        <dbReference type="EMBL" id="ATX70884.1"/>
    </source>
</evidence>
<dbReference type="OrthoDB" id="387726at2"/>
<organism evidence="1 2">
    <name type="scientific">Spiroplasma clarkii</name>
    <dbReference type="NCBI Taxonomy" id="2139"/>
    <lineage>
        <taxon>Bacteria</taxon>
        <taxon>Bacillati</taxon>
        <taxon>Mycoplasmatota</taxon>
        <taxon>Mollicutes</taxon>
        <taxon>Entomoplasmatales</taxon>
        <taxon>Spiroplasmataceae</taxon>
        <taxon>Spiroplasma</taxon>
    </lineage>
</organism>
<name>A0A1Y0L0F7_9MOLU</name>
<dbReference type="EMBL" id="CP024870">
    <property type="protein sequence ID" value="ATX70884.1"/>
    <property type="molecule type" value="Genomic_DNA"/>
</dbReference>
<dbReference type="RefSeq" id="WP_100254438.1">
    <property type="nucleotide sequence ID" value="NZ_CP015819.1"/>
</dbReference>
<keyword evidence="2" id="KW-1185">Reference proteome</keyword>
<accession>A0A1Y0L0F7</accession>
<gene>
    <name evidence="1" type="ORF">SCLAR_v1c05650</name>
</gene>
<proteinExistence type="predicted"/>
<sequence>MKKLLTILMATVVISGSLTNVVACKKGINLTNNTPDSVRMLSITSLNTNMLVRNRVKIGANISQSDLKDLIKLLGLETSMNQSINGPSLGLSFRVVLLANQLLGNISASVPNYQWINSKLQWQSSRWGFNQFLRLSAERGIASNASAWLPTNDDFSLSVTFLDSEKAGWKGAGNPKYARVNINKRIVVDDKGIVDVPKSNADAVWVLPNADPAKLNAAITVEHSTNPQTQNRGHIYQGFVNSSELIDLQDIFDDSITTVPSSVFGYTPSVVDLVNNMFINSNIVNKVLADNQAEIEDALNDYLTNEPIWLGSKVILEDVKTRLRNQIFLMMFNGMLNRYDNKYDYSDSDLEYANQIMITIWEKVRSAVYRIKELEHLEDVAKQRVLVFYESLSDSQEKDRNGELTSSEISAIINELRYAIKISRENGTFGSTEDDIAAMSELKTNFYYSDMDGRNHEIKSMANLSNFGANPSQLLNIGYFYQSLDPLEDNVDKLTYSPDKGKDQWSTDQEFISDDGFLNAFYNDRFNKIYPEIAKESGWGQGGNDKTVQSEPFDLSKLGDDTDYSDEDWFAGAGYLDQFKVNDNNKDEISIAMMARLISDGATRQLQDAFAIGFAGGISFDNYYQGNFSYSFEDNRKDDDEAFLTLITSENFVQLIDLAKNTGKSNLRDTIYDSGLEFGSAEITLYINNSFDSYGNIRLQDKPSLTWWSLQDSSIENHSFNVILNIDNDKGSKGALINYWKSWVMNNPDNLDHKIPPLENPSG</sequence>
<evidence type="ECO:0000313" key="2">
    <source>
        <dbReference type="Proteomes" id="UP000231179"/>
    </source>
</evidence>
<dbReference type="AlphaFoldDB" id="A0A1Y0L0F7"/>